<name>A0A6J5XVA8_PRUAR</name>
<dbReference type="Pfam" id="PF00646">
    <property type="entry name" value="F-box"/>
    <property type="match status" value="1"/>
</dbReference>
<gene>
    <name evidence="2" type="ORF">ORAREDHAP_LOCUS44674</name>
</gene>
<evidence type="ECO:0000313" key="3">
    <source>
        <dbReference type="Proteomes" id="UP000507245"/>
    </source>
</evidence>
<dbReference type="PANTHER" id="PTHR34145">
    <property type="entry name" value="OS02G0105600 PROTEIN"/>
    <property type="match status" value="1"/>
</dbReference>
<dbReference type="PANTHER" id="PTHR34145:SF28">
    <property type="entry name" value="F-BOX DOMAIN-CONTAINING PROTEIN"/>
    <property type="match status" value="1"/>
</dbReference>
<evidence type="ECO:0000313" key="2">
    <source>
        <dbReference type="EMBL" id="CAB4317780.1"/>
    </source>
</evidence>
<dbReference type="Proteomes" id="UP000507245">
    <property type="component" value="Unassembled WGS sequence"/>
</dbReference>
<dbReference type="InterPro" id="IPR001810">
    <property type="entry name" value="F-box_dom"/>
</dbReference>
<organism evidence="2 3">
    <name type="scientific">Prunus armeniaca</name>
    <name type="common">Apricot</name>
    <name type="synonym">Armeniaca vulgaris</name>
    <dbReference type="NCBI Taxonomy" id="36596"/>
    <lineage>
        <taxon>Eukaryota</taxon>
        <taxon>Viridiplantae</taxon>
        <taxon>Streptophyta</taxon>
        <taxon>Embryophyta</taxon>
        <taxon>Tracheophyta</taxon>
        <taxon>Spermatophyta</taxon>
        <taxon>Magnoliopsida</taxon>
        <taxon>eudicotyledons</taxon>
        <taxon>Gunneridae</taxon>
        <taxon>Pentapetalae</taxon>
        <taxon>rosids</taxon>
        <taxon>fabids</taxon>
        <taxon>Rosales</taxon>
        <taxon>Rosaceae</taxon>
        <taxon>Amygdaloideae</taxon>
        <taxon>Amygdaleae</taxon>
        <taxon>Prunus</taxon>
    </lineage>
</organism>
<protein>
    <recommendedName>
        <fullName evidence="1">F-box domain-containing protein</fullName>
    </recommendedName>
</protein>
<dbReference type="OrthoDB" id="1137608at2759"/>
<dbReference type="Gene3D" id="1.20.1280.50">
    <property type="match status" value="1"/>
</dbReference>
<dbReference type="PROSITE" id="PS50181">
    <property type="entry name" value="FBOX"/>
    <property type="match status" value="1"/>
</dbReference>
<keyword evidence="3" id="KW-1185">Reference proteome</keyword>
<dbReference type="SUPFAM" id="SSF81383">
    <property type="entry name" value="F-box domain"/>
    <property type="match status" value="1"/>
</dbReference>
<dbReference type="Pfam" id="PF23622">
    <property type="entry name" value="LRR_At1g61320_AtMIF1"/>
    <property type="match status" value="1"/>
</dbReference>
<reference evidence="3" key="1">
    <citation type="journal article" date="2020" name="Genome Biol.">
        <title>Gamete binning: chromosome-level and haplotype-resolved genome assembly enabled by high-throughput single-cell sequencing of gamete genomes.</title>
        <authorList>
            <person name="Campoy J.A."/>
            <person name="Sun H."/>
            <person name="Goel M."/>
            <person name="Jiao W.-B."/>
            <person name="Folz-Donahue K."/>
            <person name="Wang N."/>
            <person name="Rubio M."/>
            <person name="Liu C."/>
            <person name="Kukat C."/>
            <person name="Ruiz D."/>
            <person name="Huettel B."/>
            <person name="Schneeberger K."/>
        </authorList>
    </citation>
    <scope>NUCLEOTIDE SEQUENCE [LARGE SCALE GENOMIC DNA]</scope>
    <source>
        <strain evidence="3">cv. Rojo Pasion</strain>
    </source>
</reference>
<accession>A0A6J5XVA8</accession>
<dbReference type="EMBL" id="CAEKKB010000007">
    <property type="protein sequence ID" value="CAB4317780.1"/>
    <property type="molecule type" value="Genomic_DNA"/>
</dbReference>
<dbReference type="InterPro" id="IPR053772">
    <property type="entry name" value="At1g61320/At1g61330-like"/>
</dbReference>
<evidence type="ECO:0000259" key="1">
    <source>
        <dbReference type="PROSITE" id="PS50181"/>
    </source>
</evidence>
<feature type="domain" description="F-box" evidence="1">
    <location>
        <begin position="76"/>
        <end position="126"/>
    </location>
</feature>
<dbReference type="InterPro" id="IPR055357">
    <property type="entry name" value="LRR_At1g61320_AtMIF1"/>
</dbReference>
<dbReference type="AlphaFoldDB" id="A0A6J5XVA8"/>
<dbReference type="InterPro" id="IPR036047">
    <property type="entry name" value="F-box-like_dom_sf"/>
</dbReference>
<proteinExistence type="predicted"/>
<sequence length="280" mass="31982">MNSISFSCSAAGWSVRGSYWEREMELANFANLLVSTQKPMRRQFARALCCSCCENWMLCSDIGFITPSDTSNHNDKDHISALPDDVLHTIVNLLSMRDAIRTSKISRRWKNIYAHKSRLEFDWPNIISNYANAYTHGMVMVSIRNVRYFQRSIEAVLASHSGTKIESFKVQCCIGNEHPRYFKGWINFSVTLELAFSCEELSGRTDWTTIDCYNFPTHLLLISGEGSKLRHLSLRTCKLKADNIFFSIDLAHSRTLFCVMLSLSEKQSLVCFLLARSSSP</sequence>